<keyword evidence="2" id="KW-1185">Reference proteome</keyword>
<dbReference type="OrthoDB" id="9803231at2"/>
<dbReference type="AlphaFoldDB" id="A0A419A5R5"/>
<dbReference type="PANTHER" id="PTHR10948">
    <property type="entry name" value="TRANSPOSASE"/>
    <property type="match status" value="1"/>
</dbReference>
<dbReference type="PANTHER" id="PTHR10948:SF23">
    <property type="entry name" value="TRANSPOSASE INSI FOR INSERTION SEQUENCE ELEMENT IS30A-RELATED"/>
    <property type="match status" value="1"/>
</dbReference>
<dbReference type="GO" id="GO:0005829">
    <property type="term" value="C:cytosol"/>
    <property type="evidence" value="ECO:0007669"/>
    <property type="project" value="TreeGrafter"/>
</dbReference>
<comment type="caution">
    <text evidence="1">The sequence shown here is derived from an EMBL/GenBank/DDBJ whole genome shotgun (WGS) entry which is preliminary data.</text>
</comment>
<accession>A0A419A5R5</accession>
<reference evidence="2" key="1">
    <citation type="submission" date="2018-09" db="EMBL/GenBank/DDBJ databases">
        <title>Paracoccus onubensis nov. sp. a moderate halophilic bacterium isolated from Gruta de las Maravillas (Aracena, Spain).</title>
        <authorList>
            <person name="Jurado V."/>
            <person name="Gutierrez-Patricio S."/>
            <person name="Gonzalez-Pimentel J.L."/>
            <person name="Miller A.Z."/>
            <person name="Laiz L."/>
            <person name="Saiz-Jimenez C."/>
        </authorList>
    </citation>
    <scope>NUCLEOTIDE SEQUENCE [LARGE SCALE GENOMIC DNA]</scope>
    <source>
        <strain evidence="2">DSM 26381</strain>
    </source>
</reference>
<sequence>MLLRVPTHDNGGELDRHEVVTAAIGLAAYFCNLHSAWQRDSIENADRRLRQDLPGKTSLGDYSVGDRKASLFAAAGCFS</sequence>
<dbReference type="InterPro" id="IPR051917">
    <property type="entry name" value="Transposase-Integrase"/>
</dbReference>
<gene>
    <name evidence="1" type="ORF">D3P05_13100</name>
</gene>
<dbReference type="GO" id="GO:0004803">
    <property type="term" value="F:transposase activity"/>
    <property type="evidence" value="ECO:0007669"/>
    <property type="project" value="TreeGrafter"/>
</dbReference>
<dbReference type="EMBL" id="QZEW01000053">
    <property type="protein sequence ID" value="RJL11451.1"/>
    <property type="molecule type" value="Genomic_DNA"/>
</dbReference>
<protein>
    <submittedName>
        <fullName evidence="1">Uncharacterized protein</fullName>
    </submittedName>
</protein>
<dbReference type="GO" id="GO:0032196">
    <property type="term" value="P:transposition"/>
    <property type="evidence" value="ECO:0007669"/>
    <property type="project" value="TreeGrafter"/>
</dbReference>
<evidence type="ECO:0000313" key="1">
    <source>
        <dbReference type="EMBL" id="RJL11451.1"/>
    </source>
</evidence>
<dbReference type="RefSeq" id="WP_119898613.1">
    <property type="nucleotide sequence ID" value="NZ_QZEW01000053.1"/>
</dbReference>
<evidence type="ECO:0000313" key="2">
    <source>
        <dbReference type="Proteomes" id="UP000283587"/>
    </source>
</evidence>
<organism evidence="1 2">
    <name type="scientific">Paracoccus siganidrum</name>
    <dbReference type="NCBI Taxonomy" id="1276757"/>
    <lineage>
        <taxon>Bacteria</taxon>
        <taxon>Pseudomonadati</taxon>
        <taxon>Pseudomonadota</taxon>
        <taxon>Alphaproteobacteria</taxon>
        <taxon>Rhodobacterales</taxon>
        <taxon>Paracoccaceae</taxon>
        <taxon>Paracoccus</taxon>
    </lineage>
</organism>
<dbReference type="Proteomes" id="UP000283587">
    <property type="component" value="Unassembled WGS sequence"/>
</dbReference>
<name>A0A419A5R5_9RHOB</name>
<proteinExistence type="predicted"/>